<sequence length="205" mass="23692">MVLHAAFVLDEAALRRIPVEEVMHLCIRDLWFKVPSSFGRTVDWQKFVHPLEQGDIISQTSKLQREEVPVPDLAPDTSSTLYSSSDTDVALHPIHYVQNPGMKRWVKRINKYIDRDVRFADVVLNEKQISSHRKEKSRPFEEVIRTELSVRFAPYSRSKPKVRAYDDMLSFQFTVHGDGGIQSAMIFTFRSTNKDSSRVLRAART</sequence>
<name>A0AAW0DPM0_9AGAR</name>
<keyword evidence="2" id="KW-1185">Reference proteome</keyword>
<dbReference type="EMBL" id="JAYKXP010000011">
    <property type="protein sequence ID" value="KAK7052970.1"/>
    <property type="molecule type" value="Genomic_DNA"/>
</dbReference>
<gene>
    <name evidence="1" type="ORF">VNI00_004290</name>
</gene>
<organism evidence="1 2">
    <name type="scientific">Paramarasmius palmivorus</name>
    <dbReference type="NCBI Taxonomy" id="297713"/>
    <lineage>
        <taxon>Eukaryota</taxon>
        <taxon>Fungi</taxon>
        <taxon>Dikarya</taxon>
        <taxon>Basidiomycota</taxon>
        <taxon>Agaricomycotina</taxon>
        <taxon>Agaricomycetes</taxon>
        <taxon>Agaricomycetidae</taxon>
        <taxon>Agaricales</taxon>
        <taxon>Marasmiineae</taxon>
        <taxon>Marasmiaceae</taxon>
        <taxon>Paramarasmius</taxon>
    </lineage>
</organism>
<dbReference type="AlphaFoldDB" id="A0AAW0DPM0"/>
<evidence type="ECO:0000313" key="2">
    <source>
        <dbReference type="Proteomes" id="UP001383192"/>
    </source>
</evidence>
<dbReference type="Proteomes" id="UP001383192">
    <property type="component" value="Unassembled WGS sequence"/>
</dbReference>
<comment type="caution">
    <text evidence="1">The sequence shown here is derived from an EMBL/GenBank/DDBJ whole genome shotgun (WGS) entry which is preliminary data.</text>
</comment>
<evidence type="ECO:0000313" key="1">
    <source>
        <dbReference type="EMBL" id="KAK7052970.1"/>
    </source>
</evidence>
<reference evidence="1 2" key="1">
    <citation type="submission" date="2024-01" db="EMBL/GenBank/DDBJ databases">
        <title>A draft genome for a cacao thread blight-causing isolate of Paramarasmius palmivorus.</title>
        <authorList>
            <person name="Baruah I.K."/>
            <person name="Bukari Y."/>
            <person name="Amoako-Attah I."/>
            <person name="Meinhardt L.W."/>
            <person name="Bailey B.A."/>
            <person name="Cohen S.P."/>
        </authorList>
    </citation>
    <scope>NUCLEOTIDE SEQUENCE [LARGE SCALE GENOMIC DNA]</scope>
    <source>
        <strain evidence="1 2">GH-12</strain>
    </source>
</reference>
<accession>A0AAW0DPM0</accession>
<protein>
    <submittedName>
        <fullName evidence="1">Uncharacterized protein</fullName>
    </submittedName>
</protein>
<proteinExistence type="predicted"/>